<dbReference type="EMBL" id="JGYX01000005">
    <property type="protein sequence ID" value="KFI60580.1"/>
    <property type="molecule type" value="Genomic_DNA"/>
</dbReference>
<dbReference type="eggNOG" id="COG3534">
    <property type="taxonomic scope" value="Bacteria"/>
</dbReference>
<comment type="catalytic activity">
    <reaction evidence="1">
        <text>Hydrolysis of terminal non-reducing alpha-L-arabinofuranoside residues in alpha-L-arabinosides.</text>
        <dbReference type="EC" id="3.2.1.55"/>
    </reaction>
</comment>
<evidence type="ECO:0000256" key="2">
    <source>
        <dbReference type="ARBA" id="ARBA00007186"/>
    </source>
</evidence>
<feature type="domain" description="Alpha-L-arabinofuranosidase C-terminal" evidence="6">
    <location>
        <begin position="457"/>
        <end position="789"/>
    </location>
</feature>
<proteinExistence type="inferred from homology"/>
<dbReference type="AlphaFoldDB" id="A0A087AP80"/>
<gene>
    <name evidence="7" type="ORF">BIGA_1173</name>
</gene>
<reference evidence="7 8" key="1">
    <citation type="submission" date="2014-03" db="EMBL/GenBank/DDBJ databases">
        <title>Genomics of Bifidobacteria.</title>
        <authorList>
            <person name="Ventura M."/>
            <person name="Milani C."/>
            <person name="Lugli G.A."/>
        </authorList>
    </citation>
    <scope>NUCLEOTIDE SEQUENCE [LARGE SCALE GENOMIC DNA]</scope>
    <source>
        <strain evidence="7 8">LMG 11586</strain>
    </source>
</reference>
<evidence type="ECO:0000313" key="7">
    <source>
        <dbReference type="EMBL" id="KFI60580.1"/>
    </source>
</evidence>
<dbReference type="Pfam" id="PF22848">
    <property type="entry name" value="ASD1_dom"/>
    <property type="match status" value="1"/>
</dbReference>
<evidence type="ECO:0000256" key="5">
    <source>
        <dbReference type="ARBA" id="ARBA00022801"/>
    </source>
</evidence>
<evidence type="ECO:0000259" key="6">
    <source>
        <dbReference type="SMART" id="SM00813"/>
    </source>
</evidence>
<dbReference type="PANTHER" id="PTHR31776:SF26">
    <property type="entry name" value="SECRETED ARABINOSIDASE"/>
    <property type="match status" value="1"/>
</dbReference>
<dbReference type="SMART" id="SM00813">
    <property type="entry name" value="Alpha-L-AF_C"/>
    <property type="match status" value="1"/>
</dbReference>
<dbReference type="Proteomes" id="UP000029046">
    <property type="component" value="Unassembled WGS sequence"/>
</dbReference>
<accession>A0A087AP80</accession>
<dbReference type="InterPro" id="IPR055235">
    <property type="entry name" value="ASD1_cat"/>
</dbReference>
<comment type="caution">
    <text evidence="7">The sequence shown here is derived from an EMBL/GenBank/DDBJ whole genome shotgun (WGS) entry which is preliminary data.</text>
</comment>
<evidence type="ECO:0000256" key="4">
    <source>
        <dbReference type="ARBA" id="ARBA00022729"/>
    </source>
</evidence>
<organism evidence="7 8">
    <name type="scientific">Bifidobacterium pullorum subsp. gallinarum</name>
    <dbReference type="NCBI Taxonomy" id="78344"/>
    <lineage>
        <taxon>Bacteria</taxon>
        <taxon>Bacillati</taxon>
        <taxon>Actinomycetota</taxon>
        <taxon>Actinomycetes</taxon>
        <taxon>Bifidobacteriales</taxon>
        <taxon>Bifidobacteriaceae</taxon>
        <taxon>Bifidobacterium</taxon>
    </lineage>
</organism>
<name>A0A087AP80_9BIFI</name>
<keyword evidence="4" id="KW-0732">Signal</keyword>
<evidence type="ECO:0000256" key="1">
    <source>
        <dbReference type="ARBA" id="ARBA00001462"/>
    </source>
</evidence>
<evidence type="ECO:0000256" key="3">
    <source>
        <dbReference type="ARBA" id="ARBA00012670"/>
    </source>
</evidence>
<keyword evidence="8" id="KW-1185">Reference proteome</keyword>
<dbReference type="PANTHER" id="PTHR31776">
    <property type="entry name" value="ALPHA-L-ARABINOFURANOSIDASE 1"/>
    <property type="match status" value="1"/>
</dbReference>
<dbReference type="InterPro" id="IPR017853">
    <property type="entry name" value="GH"/>
</dbReference>
<dbReference type="OrthoDB" id="9758923at2"/>
<evidence type="ECO:0000313" key="8">
    <source>
        <dbReference type="Proteomes" id="UP000029046"/>
    </source>
</evidence>
<dbReference type="InterPro" id="IPR008979">
    <property type="entry name" value="Galactose-bd-like_sf"/>
</dbReference>
<dbReference type="GO" id="GO:0046556">
    <property type="term" value="F:alpha-L-arabinofuranosidase activity"/>
    <property type="evidence" value="ECO:0007669"/>
    <property type="project" value="UniProtKB-EC"/>
</dbReference>
<sequence>MTDTLTATVDTSAARRISTDLWGIFFEDISSSADGGLASELVQNGAFEYSRADHPDWSNYTAWRKLVPSGSFATFGVRTVTSVAEENPHHARIEIRSVAGGPVGLENTGFDGMVFRAGETYRFSMWARSMSGGAMPVHVALAGDDGESVADAELSVTGESWAKYETTLSVPSPTTAADGPTDRGSRGVIATQGTLRVLFRDAGVVDVDFVSCEPTTTYKGLKHCRPDLVQALDELHPRFMRFPGGCITHGLGLDNMYRWERTIGPVEHRPHNFNVWGYHQSFRIGFYEYFRLCETIGAKPLPVLPAGVSCQNTSQGPVPIADEDMPGYIDSVIGLIDFCNADSETNAWAAKRAAMGHPEPFGLEYLGIGNEDRIDPVFEDRFRRIYDAVRAAHPEITIVGTVGPDPSGRDYDEGWRIARELRIPIVDEHSYRSPSWWFHHLDHYDHADRNGSRIYLGEYGSWDTRLINGLAEAAVMGRMEANGDVVAMASYAPLFCKNGHNSWDPDLIYFDNERVFPTYNYWVQRMFATTTADTAWPVVVDGDVLFRRELPRTVGLSVTGGASADLTDIVVTTDTGERVELPDIAYRGNGPVVTGLALEADSYTVDMTVTYHEGMWGVQVHMGDVDGPDHNVVSLGRSFELQLVREGCGSTLVGTEVSMDMVRPGTTWHVQVKVTDRGAGMELSVDGKPIASGQEELDEPRRTVAVARDSAAGVTYLRIVNAMAEPVSVGLSQTLDALGIPAASRASAMATVLTADNPYAGVRGEEAPTRPVERPCDLASGMYEAPAWSFTVIALK</sequence>
<keyword evidence="5 7" id="KW-0378">Hydrolase</keyword>
<dbReference type="Gene3D" id="2.60.120.260">
    <property type="entry name" value="Galactose-binding domain-like"/>
    <property type="match status" value="1"/>
</dbReference>
<keyword evidence="7" id="KW-0326">Glycosidase</keyword>
<dbReference type="InterPro" id="IPR051563">
    <property type="entry name" value="Glycosyl_Hydrolase_51"/>
</dbReference>
<dbReference type="EC" id="3.2.1.55" evidence="3"/>
<dbReference type="Gene3D" id="3.20.20.80">
    <property type="entry name" value="Glycosidases"/>
    <property type="match status" value="1"/>
</dbReference>
<dbReference type="SUPFAM" id="SSF51445">
    <property type="entry name" value="(Trans)glycosidases"/>
    <property type="match status" value="1"/>
</dbReference>
<dbReference type="InterPro" id="IPR010720">
    <property type="entry name" value="Alpha-L-AF_C"/>
</dbReference>
<dbReference type="Pfam" id="PF06964">
    <property type="entry name" value="Alpha-L-AF_C"/>
    <property type="match status" value="1"/>
</dbReference>
<dbReference type="RefSeq" id="WP_033507058.1">
    <property type="nucleotide sequence ID" value="NZ_JGYX01000005.1"/>
</dbReference>
<dbReference type="GO" id="GO:0046373">
    <property type="term" value="P:L-arabinose metabolic process"/>
    <property type="evidence" value="ECO:0007669"/>
    <property type="project" value="InterPro"/>
</dbReference>
<comment type="similarity">
    <text evidence="2">Belongs to the glycosyl hydrolase 51 family.</text>
</comment>
<protein>
    <recommendedName>
        <fullName evidence="3">non-reducing end alpha-L-arabinofuranosidase</fullName>
        <ecNumber evidence="3">3.2.1.55</ecNumber>
    </recommendedName>
</protein>
<dbReference type="SUPFAM" id="SSF49785">
    <property type="entry name" value="Galactose-binding domain-like"/>
    <property type="match status" value="1"/>
</dbReference>